<proteinExistence type="predicted"/>
<name>A0A7J9MQM8_GOSSC</name>
<dbReference type="OrthoDB" id="1000334at2759"/>
<sequence length="130" mass="14516">MMGMVILILIVIGIQKKKRFKDNYVEGDTSMAVDPDPQLTISWKDKLLGGHTVVSDSDRSVLSAKCDNDFELLERDVNTTIIDGVPAIALSDHIKDIFFREIELTIIVKLLGRKSVTTSCIIALFFFGNQ</sequence>
<keyword evidence="3" id="KW-1185">Reference proteome</keyword>
<gene>
    <name evidence="2" type="ORF">Goshw_001938</name>
</gene>
<dbReference type="EMBL" id="JABFAF010000013">
    <property type="protein sequence ID" value="MBA0873423.1"/>
    <property type="molecule type" value="Genomic_DNA"/>
</dbReference>
<evidence type="ECO:0000313" key="2">
    <source>
        <dbReference type="EMBL" id="MBA0873423.1"/>
    </source>
</evidence>
<feature type="chain" id="PRO_5029916501" evidence="1">
    <location>
        <begin position="17"/>
        <end position="130"/>
    </location>
</feature>
<comment type="caution">
    <text evidence="2">The sequence shown here is derived from an EMBL/GenBank/DDBJ whole genome shotgun (WGS) entry which is preliminary data.</text>
</comment>
<keyword evidence="1" id="KW-0732">Signal</keyword>
<protein>
    <submittedName>
        <fullName evidence="2">Uncharacterized protein</fullName>
    </submittedName>
</protein>
<accession>A0A7J9MQM8</accession>
<dbReference type="Proteomes" id="UP000593576">
    <property type="component" value="Unassembled WGS sequence"/>
</dbReference>
<evidence type="ECO:0000256" key="1">
    <source>
        <dbReference type="SAM" id="SignalP"/>
    </source>
</evidence>
<reference evidence="2 3" key="1">
    <citation type="journal article" date="2019" name="Genome Biol. Evol.">
        <title>Insights into the evolution of the New World diploid cottons (Gossypium, subgenus Houzingenia) based on genome sequencing.</title>
        <authorList>
            <person name="Grover C.E."/>
            <person name="Arick M.A. 2nd"/>
            <person name="Thrash A."/>
            <person name="Conover J.L."/>
            <person name="Sanders W.S."/>
            <person name="Peterson D.G."/>
            <person name="Frelichowski J.E."/>
            <person name="Scheffler J.A."/>
            <person name="Scheffler B.E."/>
            <person name="Wendel J.F."/>
        </authorList>
    </citation>
    <scope>NUCLEOTIDE SEQUENCE [LARGE SCALE GENOMIC DNA]</scope>
    <source>
        <strain evidence="2">1</strain>
        <tissue evidence="2">Leaf</tissue>
    </source>
</reference>
<organism evidence="2 3">
    <name type="scientific">Gossypium schwendimanii</name>
    <name type="common">Cotton</name>
    <dbReference type="NCBI Taxonomy" id="34291"/>
    <lineage>
        <taxon>Eukaryota</taxon>
        <taxon>Viridiplantae</taxon>
        <taxon>Streptophyta</taxon>
        <taxon>Embryophyta</taxon>
        <taxon>Tracheophyta</taxon>
        <taxon>Spermatophyta</taxon>
        <taxon>Magnoliopsida</taxon>
        <taxon>eudicotyledons</taxon>
        <taxon>Gunneridae</taxon>
        <taxon>Pentapetalae</taxon>
        <taxon>rosids</taxon>
        <taxon>malvids</taxon>
        <taxon>Malvales</taxon>
        <taxon>Malvaceae</taxon>
        <taxon>Malvoideae</taxon>
        <taxon>Gossypium</taxon>
    </lineage>
</organism>
<feature type="signal peptide" evidence="1">
    <location>
        <begin position="1"/>
        <end position="16"/>
    </location>
</feature>
<evidence type="ECO:0000313" key="3">
    <source>
        <dbReference type="Proteomes" id="UP000593576"/>
    </source>
</evidence>
<dbReference type="AlphaFoldDB" id="A0A7J9MQM8"/>